<evidence type="ECO:0000313" key="8">
    <source>
        <dbReference type="EMBL" id="AUX22450.1"/>
    </source>
</evidence>
<dbReference type="EMBL" id="CP012670">
    <property type="protein sequence ID" value="AUX22450.1"/>
    <property type="molecule type" value="Genomic_DNA"/>
</dbReference>
<evidence type="ECO:0000256" key="4">
    <source>
        <dbReference type="ARBA" id="ARBA00023163"/>
    </source>
</evidence>
<evidence type="ECO:0000256" key="1">
    <source>
        <dbReference type="ARBA" id="ARBA00022741"/>
    </source>
</evidence>
<dbReference type="GO" id="GO:0043565">
    <property type="term" value="F:sequence-specific DNA binding"/>
    <property type="evidence" value="ECO:0007669"/>
    <property type="project" value="InterPro"/>
</dbReference>
<dbReference type="Gene3D" id="1.10.10.60">
    <property type="entry name" value="Homeodomain-like"/>
    <property type="match status" value="1"/>
</dbReference>
<organism evidence="8 9">
    <name type="scientific">Sorangium cellulosum</name>
    <name type="common">Polyangium cellulosum</name>
    <dbReference type="NCBI Taxonomy" id="56"/>
    <lineage>
        <taxon>Bacteria</taxon>
        <taxon>Pseudomonadati</taxon>
        <taxon>Myxococcota</taxon>
        <taxon>Polyangia</taxon>
        <taxon>Polyangiales</taxon>
        <taxon>Polyangiaceae</taxon>
        <taxon>Sorangium</taxon>
    </lineage>
</organism>
<dbReference type="InterPro" id="IPR008984">
    <property type="entry name" value="SMAD_FHA_dom_sf"/>
</dbReference>
<evidence type="ECO:0000313" key="9">
    <source>
        <dbReference type="Proteomes" id="UP000295781"/>
    </source>
</evidence>
<evidence type="ECO:0000256" key="2">
    <source>
        <dbReference type="ARBA" id="ARBA00022840"/>
    </source>
</evidence>
<name>A0A4P2Q003_SORCE</name>
<keyword evidence="1" id="KW-0547">Nucleotide-binding</keyword>
<dbReference type="PROSITE" id="PS50006">
    <property type="entry name" value="FHA_DOMAIN"/>
    <property type="match status" value="1"/>
</dbReference>
<dbReference type="Gene3D" id="3.40.50.300">
    <property type="entry name" value="P-loop containing nucleotide triphosphate hydrolases"/>
    <property type="match status" value="1"/>
</dbReference>
<dbReference type="SUPFAM" id="SSF46689">
    <property type="entry name" value="Homeodomain-like"/>
    <property type="match status" value="1"/>
</dbReference>
<dbReference type="Proteomes" id="UP000295781">
    <property type="component" value="Chromosome"/>
</dbReference>
<feature type="compositionally biased region" description="Basic and acidic residues" evidence="5">
    <location>
        <begin position="1"/>
        <end position="19"/>
    </location>
</feature>
<dbReference type="GO" id="GO:0005524">
    <property type="term" value="F:ATP binding"/>
    <property type="evidence" value="ECO:0007669"/>
    <property type="project" value="UniProtKB-KW"/>
</dbReference>
<dbReference type="InterPro" id="IPR027417">
    <property type="entry name" value="P-loop_NTPase"/>
</dbReference>
<evidence type="ECO:0000256" key="3">
    <source>
        <dbReference type="ARBA" id="ARBA00023015"/>
    </source>
</evidence>
<dbReference type="Gene3D" id="2.60.200.20">
    <property type="match status" value="1"/>
</dbReference>
<dbReference type="PROSITE" id="PS00675">
    <property type="entry name" value="SIGMA54_INTERACT_1"/>
    <property type="match status" value="1"/>
</dbReference>
<dbReference type="InterPro" id="IPR003593">
    <property type="entry name" value="AAA+_ATPase"/>
</dbReference>
<dbReference type="Pfam" id="PF00498">
    <property type="entry name" value="FHA"/>
    <property type="match status" value="1"/>
</dbReference>
<gene>
    <name evidence="8" type="ORF">SOCEGT47_029530</name>
</gene>
<dbReference type="Pfam" id="PF25601">
    <property type="entry name" value="AAA_lid_14"/>
    <property type="match status" value="1"/>
</dbReference>
<evidence type="ECO:0000256" key="5">
    <source>
        <dbReference type="SAM" id="MobiDB-lite"/>
    </source>
</evidence>
<protein>
    <recommendedName>
        <fullName evidence="10">Fis family transcriptional regulator</fullName>
    </recommendedName>
</protein>
<dbReference type="InterPro" id="IPR002197">
    <property type="entry name" value="HTH_Fis"/>
</dbReference>
<dbReference type="InterPro" id="IPR025943">
    <property type="entry name" value="Sigma_54_int_dom_ATP-bd_2"/>
</dbReference>
<dbReference type="Pfam" id="PF00158">
    <property type="entry name" value="Sigma54_activat"/>
    <property type="match status" value="1"/>
</dbReference>
<sequence>MDEQRYDDGPNDTRTERLLDGSGGPPAPPPRPRGVSVLFFYRGGVELAHLAEGRPEVVVGRHAPPADLCVPERSLSQRHALFRFVNGTVLVEDLGSTNGTWIRDRRVQEPTAIAPGGEVMLGNVPAHVVAVGPLGMPPVLREEEFHRELDWEIARAQQLGRSVAVLAVQLGRADNARDKAGRWALRLREGSPEIKHIALGPADTLLMLLPDTSGDKARQTAHQLALGESNQREARRVGVALHPDGGSSSHKLVEAARKAAGAASAQRPVVLAPTGRGWKGDVSAPDAPIIGGNQQDLFHKAQRAASRHEPVLLYGETGTGKEVVASYIHREGSRRDRPFVPINCGAIPETLVESEFFGHEAGSFTGAISRPGCFREADGGTLFLDEIGELKPDAQAKLLRAIDTRKIRPIGGSKAIDVDVRIIAATHRDLRAMITDGRFREDLYYRLNTIELTVKPLRERRDEIEELAMRFLAEAREGASRPRGIAPDAMVLLRAHRWPGNVRALRGAIASAVAMSEGDLLTPEDFPSWLHASESRADVAGSALDAPLQTDTSGPTKGGSLEDRANEFYTRAITDALRATGGDIAKTAEHLGMARRTLTRWMKELGIKRPKR</sequence>
<proteinExistence type="predicted"/>
<feature type="region of interest" description="Disordered" evidence="5">
    <location>
        <begin position="1"/>
        <end position="32"/>
    </location>
</feature>
<keyword evidence="4" id="KW-0804">Transcription</keyword>
<dbReference type="OrthoDB" id="5485507at2"/>
<dbReference type="InterPro" id="IPR002078">
    <property type="entry name" value="Sigma_54_int"/>
</dbReference>
<dbReference type="AlphaFoldDB" id="A0A4P2Q003"/>
<dbReference type="SMART" id="SM00240">
    <property type="entry name" value="FHA"/>
    <property type="match status" value="1"/>
</dbReference>
<evidence type="ECO:0000259" key="6">
    <source>
        <dbReference type="PROSITE" id="PS50006"/>
    </source>
</evidence>
<dbReference type="SUPFAM" id="SSF49879">
    <property type="entry name" value="SMAD/FHA domain"/>
    <property type="match status" value="1"/>
</dbReference>
<dbReference type="InterPro" id="IPR058031">
    <property type="entry name" value="AAA_lid_NorR"/>
</dbReference>
<dbReference type="CDD" id="cd00060">
    <property type="entry name" value="FHA"/>
    <property type="match status" value="1"/>
</dbReference>
<dbReference type="PRINTS" id="PR01590">
    <property type="entry name" value="HTHFIS"/>
</dbReference>
<accession>A0A4P2Q003</accession>
<dbReference type="Gene3D" id="1.10.8.60">
    <property type="match status" value="1"/>
</dbReference>
<dbReference type="Pfam" id="PF02954">
    <property type="entry name" value="HTH_8"/>
    <property type="match status" value="1"/>
</dbReference>
<feature type="domain" description="FHA" evidence="6">
    <location>
        <begin position="57"/>
        <end position="107"/>
    </location>
</feature>
<reference evidence="8 9" key="1">
    <citation type="submission" date="2015-09" db="EMBL/GenBank/DDBJ databases">
        <title>Sorangium comparison.</title>
        <authorList>
            <person name="Zaburannyi N."/>
            <person name="Bunk B."/>
            <person name="Overmann J."/>
            <person name="Mueller R."/>
        </authorList>
    </citation>
    <scope>NUCLEOTIDE SEQUENCE [LARGE SCALE GENOMIC DNA]</scope>
    <source>
        <strain evidence="8 9">So ceGT47</strain>
    </source>
</reference>
<dbReference type="PANTHER" id="PTHR32071">
    <property type="entry name" value="TRANSCRIPTIONAL REGULATORY PROTEIN"/>
    <property type="match status" value="1"/>
</dbReference>
<dbReference type="FunFam" id="3.40.50.300:FF:000006">
    <property type="entry name" value="DNA-binding transcriptional regulator NtrC"/>
    <property type="match status" value="1"/>
</dbReference>
<evidence type="ECO:0000259" key="7">
    <source>
        <dbReference type="PROSITE" id="PS50045"/>
    </source>
</evidence>
<dbReference type="PROSITE" id="PS50045">
    <property type="entry name" value="SIGMA54_INTERACT_4"/>
    <property type="match status" value="1"/>
</dbReference>
<dbReference type="SUPFAM" id="SSF52540">
    <property type="entry name" value="P-loop containing nucleoside triphosphate hydrolases"/>
    <property type="match status" value="1"/>
</dbReference>
<dbReference type="InterPro" id="IPR000253">
    <property type="entry name" value="FHA_dom"/>
</dbReference>
<evidence type="ECO:0008006" key="10">
    <source>
        <dbReference type="Google" id="ProtNLM"/>
    </source>
</evidence>
<dbReference type="SMART" id="SM00382">
    <property type="entry name" value="AAA"/>
    <property type="match status" value="1"/>
</dbReference>
<dbReference type="PANTHER" id="PTHR32071:SF100">
    <property type="entry name" value="RESPONSE REGULATOR PROTEIN PILR"/>
    <property type="match status" value="1"/>
</dbReference>
<keyword evidence="3" id="KW-0805">Transcription regulation</keyword>
<dbReference type="PROSITE" id="PS00676">
    <property type="entry name" value="SIGMA54_INTERACT_2"/>
    <property type="match status" value="1"/>
</dbReference>
<feature type="domain" description="Sigma-54 factor interaction" evidence="7">
    <location>
        <begin position="295"/>
        <end position="514"/>
    </location>
</feature>
<keyword evidence="2" id="KW-0067">ATP-binding</keyword>
<dbReference type="InterPro" id="IPR025662">
    <property type="entry name" value="Sigma_54_int_dom_ATP-bd_1"/>
</dbReference>
<dbReference type="GO" id="GO:0006355">
    <property type="term" value="P:regulation of DNA-templated transcription"/>
    <property type="evidence" value="ECO:0007669"/>
    <property type="project" value="InterPro"/>
</dbReference>
<dbReference type="InterPro" id="IPR009057">
    <property type="entry name" value="Homeodomain-like_sf"/>
</dbReference>
<dbReference type="CDD" id="cd00009">
    <property type="entry name" value="AAA"/>
    <property type="match status" value="1"/>
</dbReference>